<dbReference type="PANTHER" id="PTHR11106:SF27">
    <property type="entry name" value="MACRO DOMAIN-CONTAINING PROTEIN"/>
    <property type="match status" value="1"/>
</dbReference>
<dbReference type="CDD" id="cd02908">
    <property type="entry name" value="Macro_OAADPr_deacetylase"/>
    <property type="match status" value="1"/>
</dbReference>
<dbReference type="GO" id="GO:0005654">
    <property type="term" value="C:nucleoplasm"/>
    <property type="evidence" value="ECO:0007669"/>
    <property type="project" value="TreeGrafter"/>
</dbReference>
<evidence type="ECO:0000313" key="3">
    <source>
        <dbReference type="EMBL" id="CAF1083381.1"/>
    </source>
</evidence>
<dbReference type="InterPro" id="IPR002589">
    <property type="entry name" value="Macro_dom"/>
</dbReference>
<dbReference type="AlphaFoldDB" id="A0A814MSL6"/>
<evidence type="ECO:0000256" key="1">
    <source>
        <dbReference type="SAM" id="MobiDB-lite"/>
    </source>
</evidence>
<dbReference type="SUPFAM" id="SSF52949">
    <property type="entry name" value="Macro domain-like"/>
    <property type="match status" value="1"/>
</dbReference>
<dbReference type="GO" id="GO:0042278">
    <property type="term" value="P:purine nucleoside metabolic process"/>
    <property type="evidence" value="ECO:0007669"/>
    <property type="project" value="TreeGrafter"/>
</dbReference>
<feature type="region of interest" description="Disordered" evidence="1">
    <location>
        <begin position="251"/>
        <end position="278"/>
    </location>
</feature>
<comment type="caution">
    <text evidence="3">The sequence shown here is derived from an EMBL/GenBank/DDBJ whole genome shotgun (WGS) entry which is preliminary data.</text>
</comment>
<proteinExistence type="predicted"/>
<dbReference type="PROSITE" id="PS51154">
    <property type="entry name" value="MACRO"/>
    <property type="match status" value="1"/>
</dbReference>
<dbReference type="Gene3D" id="3.40.220.10">
    <property type="entry name" value="Leucine Aminopeptidase, subunit E, domain 1"/>
    <property type="match status" value="1"/>
</dbReference>
<dbReference type="Proteomes" id="UP000663879">
    <property type="component" value="Unassembled WGS sequence"/>
</dbReference>
<gene>
    <name evidence="3" type="ORF">OXX778_LOCUS20301</name>
</gene>
<name>A0A814MSL6_9BILA</name>
<dbReference type="GO" id="GO:0006974">
    <property type="term" value="P:DNA damage response"/>
    <property type="evidence" value="ECO:0007669"/>
    <property type="project" value="TreeGrafter"/>
</dbReference>
<feature type="domain" description="Macro" evidence="2">
    <location>
        <begin position="63"/>
        <end position="238"/>
    </location>
</feature>
<accession>A0A814MSL6</accession>
<dbReference type="SMART" id="SM00506">
    <property type="entry name" value="A1pp"/>
    <property type="match status" value="1"/>
</dbReference>
<protein>
    <recommendedName>
        <fullName evidence="2">Macro domain-containing protein</fullName>
    </recommendedName>
</protein>
<dbReference type="PANTHER" id="PTHR11106">
    <property type="entry name" value="GANGLIOSIDE INDUCED DIFFERENTIATION ASSOCIATED PROTEIN 2-RELATED"/>
    <property type="match status" value="1"/>
</dbReference>
<reference evidence="3" key="1">
    <citation type="submission" date="2021-02" db="EMBL/GenBank/DDBJ databases">
        <authorList>
            <person name="Nowell W R."/>
        </authorList>
    </citation>
    <scope>NUCLEOTIDE SEQUENCE</scope>
    <source>
        <strain evidence="3">Ploen Becks lab</strain>
    </source>
</reference>
<organism evidence="3 4">
    <name type="scientific">Brachionus calyciflorus</name>
    <dbReference type="NCBI Taxonomy" id="104777"/>
    <lineage>
        <taxon>Eukaryota</taxon>
        <taxon>Metazoa</taxon>
        <taxon>Spiralia</taxon>
        <taxon>Gnathifera</taxon>
        <taxon>Rotifera</taxon>
        <taxon>Eurotatoria</taxon>
        <taxon>Monogononta</taxon>
        <taxon>Pseudotrocha</taxon>
        <taxon>Ploima</taxon>
        <taxon>Brachionidae</taxon>
        <taxon>Brachionus</taxon>
    </lineage>
</organism>
<evidence type="ECO:0000313" key="4">
    <source>
        <dbReference type="Proteomes" id="UP000663879"/>
    </source>
</evidence>
<sequence>MSLTRTYLNQVENVNKNRELFLSMIKEDKRKFYKCKNEFLTVDKLEKWPEYFVKNDLKHIEFENPCKVDGKLNEKISIFEGDITILEIDAIVNAANNSLLGGGGVDGAIHRAAGKLLLEECETLNGCQTGDAKITAGYNLPAKYVIHTVGPIGEKPDLLKKSYNKCLDLARENNFRTIAFPCISTGVYGYPHESAADTVLNEVRKYLEEHHESFDLIIFCLFMENSKKCYKNYLCKYFPIFENKQLEKNSVENVDQKDEKREFEEQKSNAKNDNKIES</sequence>
<evidence type="ECO:0000259" key="2">
    <source>
        <dbReference type="PROSITE" id="PS51154"/>
    </source>
</evidence>
<dbReference type="InterPro" id="IPR043472">
    <property type="entry name" value="Macro_dom-like"/>
</dbReference>
<keyword evidence="4" id="KW-1185">Reference proteome</keyword>
<dbReference type="GO" id="GO:0140293">
    <property type="term" value="F:ADP-ribosylglutamate hydrolase activity"/>
    <property type="evidence" value="ECO:0007669"/>
    <property type="project" value="TreeGrafter"/>
</dbReference>
<dbReference type="OrthoDB" id="6133115at2759"/>
<dbReference type="Pfam" id="PF01661">
    <property type="entry name" value="Macro"/>
    <property type="match status" value="1"/>
</dbReference>
<dbReference type="GO" id="GO:0140291">
    <property type="term" value="P:peptidyl-glutamate ADP-deribosylation"/>
    <property type="evidence" value="ECO:0007669"/>
    <property type="project" value="TreeGrafter"/>
</dbReference>
<dbReference type="EMBL" id="CAJNOC010006688">
    <property type="protein sequence ID" value="CAF1083381.1"/>
    <property type="molecule type" value="Genomic_DNA"/>
</dbReference>